<name>A0AAV4GI73_9GAST</name>
<keyword evidence="1" id="KW-0378">Hydrolase</keyword>
<protein>
    <submittedName>
        <fullName evidence="1">Carboxylic ester hydrolase</fullName>
    </submittedName>
</protein>
<dbReference type="SUPFAM" id="SSF53474">
    <property type="entry name" value="alpha/beta-Hydrolases"/>
    <property type="match status" value="1"/>
</dbReference>
<comment type="caution">
    <text evidence="1">The sequence shown here is derived from an EMBL/GenBank/DDBJ whole genome shotgun (WGS) entry which is preliminary data.</text>
</comment>
<keyword evidence="2" id="KW-1185">Reference proteome</keyword>
<evidence type="ECO:0000313" key="1">
    <source>
        <dbReference type="EMBL" id="GFR84766.1"/>
    </source>
</evidence>
<proteinExistence type="predicted"/>
<organism evidence="1 2">
    <name type="scientific">Elysia marginata</name>
    <dbReference type="NCBI Taxonomy" id="1093978"/>
    <lineage>
        <taxon>Eukaryota</taxon>
        <taxon>Metazoa</taxon>
        <taxon>Spiralia</taxon>
        <taxon>Lophotrochozoa</taxon>
        <taxon>Mollusca</taxon>
        <taxon>Gastropoda</taxon>
        <taxon>Heterobranchia</taxon>
        <taxon>Euthyneura</taxon>
        <taxon>Panpulmonata</taxon>
        <taxon>Sacoglossa</taxon>
        <taxon>Placobranchoidea</taxon>
        <taxon>Plakobranchidae</taxon>
        <taxon>Elysia</taxon>
    </lineage>
</organism>
<dbReference type="Proteomes" id="UP000762676">
    <property type="component" value="Unassembled WGS sequence"/>
</dbReference>
<dbReference type="AlphaFoldDB" id="A0AAV4GI73"/>
<gene>
    <name evidence="1" type="ORF">ElyMa_000679600</name>
</gene>
<dbReference type="Gene3D" id="3.40.50.1820">
    <property type="entry name" value="alpha/beta hydrolase"/>
    <property type="match status" value="1"/>
</dbReference>
<dbReference type="GO" id="GO:0016787">
    <property type="term" value="F:hydrolase activity"/>
    <property type="evidence" value="ECO:0007669"/>
    <property type="project" value="UniProtKB-KW"/>
</dbReference>
<accession>A0AAV4GI73</accession>
<reference evidence="1 2" key="1">
    <citation type="journal article" date="2021" name="Elife">
        <title>Chloroplast acquisition without the gene transfer in kleptoplastic sea slugs, Plakobranchus ocellatus.</title>
        <authorList>
            <person name="Maeda T."/>
            <person name="Takahashi S."/>
            <person name="Yoshida T."/>
            <person name="Shimamura S."/>
            <person name="Takaki Y."/>
            <person name="Nagai Y."/>
            <person name="Toyoda A."/>
            <person name="Suzuki Y."/>
            <person name="Arimoto A."/>
            <person name="Ishii H."/>
            <person name="Satoh N."/>
            <person name="Nishiyama T."/>
            <person name="Hasebe M."/>
            <person name="Maruyama T."/>
            <person name="Minagawa J."/>
            <person name="Obokata J."/>
            <person name="Shigenobu S."/>
        </authorList>
    </citation>
    <scope>NUCLEOTIDE SEQUENCE [LARGE SCALE GENOMIC DNA]</scope>
</reference>
<evidence type="ECO:0000313" key="2">
    <source>
        <dbReference type="Proteomes" id="UP000762676"/>
    </source>
</evidence>
<sequence length="118" mass="13070">MDLFYLFDFPAELGPYLSFYADLYTPRSASIPGIYGDVLTSFAKSSVTGDNANPPPITTASGVWPNYGVAEQKYLAISTEPQVRRHPYAQRVALWTEFLPKLSAQSSYFSSPGRAAYE</sequence>
<dbReference type="InterPro" id="IPR029058">
    <property type="entry name" value="AB_hydrolase_fold"/>
</dbReference>
<dbReference type="EMBL" id="BMAT01001403">
    <property type="protein sequence ID" value="GFR84766.1"/>
    <property type="molecule type" value="Genomic_DNA"/>
</dbReference>